<dbReference type="AlphaFoldDB" id="A0A0B7MJ76"/>
<proteinExistence type="predicted"/>
<evidence type="ECO:0000313" key="1">
    <source>
        <dbReference type="EMBL" id="CEO88036.1"/>
    </source>
</evidence>
<reference evidence="2" key="1">
    <citation type="submission" date="2015-01" db="EMBL/GenBank/DDBJ databases">
        <authorList>
            <person name="Manzoor Shahid"/>
            <person name="Zubair Saima"/>
        </authorList>
    </citation>
    <scope>NUCLEOTIDE SEQUENCE [LARGE SCALE GENOMIC DNA]</scope>
    <source>
        <strain evidence="2">Sp3</strain>
    </source>
</reference>
<dbReference type="Proteomes" id="UP000046155">
    <property type="component" value="Unassembled WGS sequence"/>
</dbReference>
<accession>A0A0B7MJ76</accession>
<evidence type="ECO:0000313" key="2">
    <source>
        <dbReference type="Proteomes" id="UP000046155"/>
    </source>
</evidence>
<name>A0A0B7MJ76_9FIRM</name>
<dbReference type="EMBL" id="CDRZ01000046">
    <property type="protein sequence ID" value="CEO88036.1"/>
    <property type="molecule type" value="Genomic_DNA"/>
</dbReference>
<organism evidence="1 2">
    <name type="scientific">Syntrophaceticus schinkii</name>
    <dbReference type="NCBI Taxonomy" id="499207"/>
    <lineage>
        <taxon>Bacteria</taxon>
        <taxon>Bacillati</taxon>
        <taxon>Bacillota</taxon>
        <taxon>Clostridia</taxon>
        <taxon>Thermoanaerobacterales</taxon>
        <taxon>Thermoanaerobacterales Family III. Incertae Sedis</taxon>
        <taxon>Syntrophaceticus</taxon>
    </lineage>
</organism>
<sequence>MHIVLNTFEETKKFINSVFVDREIKFIASSTSHWHALGIDAEINSNEELKQSGGIIFISPHPKDGFLIDSNDFICSRSPKIKIAMVNPIQTRPHELIRLTIKLIINKIKNKTNTFYLLSPMTPKLLSLRLFTETFLVNSCQLNYILIDEGIGTYLSSSIWKRVQKDDKSNYDIFGNIIIQLKNGIFRVFNSFIIYKCISVENRFLFNNVKNNLRVNATVRDNYNKLLLANANQYPLQGPVALFVTNPYSEYNYVDVIDEYNNIVKKIVQLLIKNGFKVIIKPHPREDPNKYQKLINKNNNGNIKILNKNKPIEKEIVLIKPSVIVGFMSTALLTAKVIFNIPAFTAVKYFF</sequence>
<gene>
    <name evidence="1" type="ORF">SSCH_140037</name>
</gene>
<dbReference type="InterPro" id="IPR010866">
    <property type="entry name" value="A-2_8-polyST"/>
</dbReference>
<keyword evidence="2" id="KW-1185">Reference proteome</keyword>
<dbReference type="Gene3D" id="3.40.50.11110">
    <property type="entry name" value="Sialyltransferase, C-terminal GT-B Rossman nucleotide-binding domain"/>
    <property type="match status" value="1"/>
</dbReference>
<dbReference type="Pfam" id="PF07388">
    <property type="entry name" value="A-2_8-polyST"/>
    <property type="match status" value="1"/>
</dbReference>
<protein>
    <submittedName>
        <fullName evidence="1">Uncharacterized protein</fullName>
    </submittedName>
</protein>